<proteinExistence type="inferred from homology"/>
<evidence type="ECO:0000256" key="3">
    <source>
        <dbReference type="ARBA" id="ARBA00022448"/>
    </source>
</evidence>
<dbReference type="EMBL" id="JQBT01000012">
    <property type="protein sequence ID" value="KRN80051.1"/>
    <property type="molecule type" value="Genomic_DNA"/>
</dbReference>
<dbReference type="GO" id="GO:0015144">
    <property type="term" value="F:carbohydrate transmembrane transporter activity"/>
    <property type="evidence" value="ECO:0007669"/>
    <property type="project" value="InterPro"/>
</dbReference>
<evidence type="ECO:0000313" key="10">
    <source>
        <dbReference type="Proteomes" id="UP000051565"/>
    </source>
</evidence>
<dbReference type="Gene3D" id="1.10.3730.20">
    <property type="match status" value="1"/>
</dbReference>
<dbReference type="PANTHER" id="PTHR16119:SF17">
    <property type="entry name" value="TRANSMEMBRANE PROTEIN 144"/>
    <property type="match status" value="1"/>
</dbReference>
<feature type="transmembrane region" description="Helical" evidence="8">
    <location>
        <begin position="222"/>
        <end position="241"/>
    </location>
</feature>
<name>A0A0R2JSM2_9LACO</name>
<feature type="transmembrane region" description="Helical" evidence="8">
    <location>
        <begin position="158"/>
        <end position="178"/>
    </location>
</feature>
<comment type="subcellular location">
    <subcellularLocation>
        <location evidence="1">Cell membrane</location>
        <topology evidence="1">Multi-pass membrane protein</topology>
    </subcellularLocation>
</comment>
<protein>
    <submittedName>
        <fullName evidence="9">Ribose uptake protein rbsU</fullName>
    </submittedName>
</protein>
<keyword evidence="3" id="KW-0813">Transport</keyword>
<evidence type="ECO:0000256" key="5">
    <source>
        <dbReference type="ARBA" id="ARBA00022692"/>
    </source>
</evidence>
<feature type="transmembrane region" description="Helical" evidence="8">
    <location>
        <begin position="34"/>
        <end position="52"/>
    </location>
</feature>
<dbReference type="InterPro" id="IPR010651">
    <property type="entry name" value="Sugar_transport"/>
</dbReference>
<feature type="transmembrane region" description="Helical" evidence="8">
    <location>
        <begin position="120"/>
        <end position="137"/>
    </location>
</feature>
<dbReference type="STRING" id="53444.AYR59_00885"/>
<sequence>MILVDILIALLPAIGWGVLPIATSLIGGKPINQLLGTTYGAFIVALGLYAFTRPELTASAFFWCFLSGMAWTCGQFTQYIAFEKMGVSRTMPISTGMQLVGTSLTGIIFFGEWAGLLPKLSGFGAIILIIIGIIFTTRHSANGPQISAAEKAELHKNTVTGLLLLLLGTFGYIGYSAFPKVSNADGWKAFLPQTIGMLVMGTIFGISILIKHKTNPFKQITSYKNIITGFLFGFGALFYLVSTRLNGVATGFTLSQLCVVISTIGGIVVLHEHKTKREMVYIAIGLSLVIIGGILISFIHD</sequence>
<keyword evidence="10" id="KW-1185">Reference proteome</keyword>
<dbReference type="CDD" id="cd23111">
    <property type="entry name" value="ribose_uptake_RbsU"/>
    <property type="match status" value="1"/>
</dbReference>
<dbReference type="PATRIC" id="fig|1122148.6.peg.178"/>
<reference evidence="9 10" key="1">
    <citation type="journal article" date="2015" name="Genome Announc.">
        <title>Expanding the biotechnology potential of lactobacilli through comparative genomics of 213 strains and associated genera.</title>
        <authorList>
            <person name="Sun Z."/>
            <person name="Harris H.M."/>
            <person name="McCann A."/>
            <person name="Guo C."/>
            <person name="Argimon S."/>
            <person name="Zhang W."/>
            <person name="Yang X."/>
            <person name="Jeffery I.B."/>
            <person name="Cooney J.C."/>
            <person name="Kagawa T.F."/>
            <person name="Liu W."/>
            <person name="Song Y."/>
            <person name="Salvetti E."/>
            <person name="Wrobel A."/>
            <person name="Rasinkangas P."/>
            <person name="Parkhill J."/>
            <person name="Rea M.C."/>
            <person name="O'Sullivan O."/>
            <person name="Ritari J."/>
            <person name="Douillard F.P."/>
            <person name="Paul Ross R."/>
            <person name="Yang R."/>
            <person name="Briner A.E."/>
            <person name="Felis G.E."/>
            <person name="de Vos W.M."/>
            <person name="Barrangou R."/>
            <person name="Klaenhammer T.R."/>
            <person name="Caufield P.W."/>
            <person name="Cui Y."/>
            <person name="Zhang H."/>
            <person name="O'Toole P.W."/>
        </authorList>
    </citation>
    <scope>NUCLEOTIDE SEQUENCE [LARGE SCALE GENOMIC DNA]</scope>
    <source>
        <strain evidence="9 10">DSM 20690</strain>
    </source>
</reference>
<feature type="transmembrane region" description="Helical" evidence="8">
    <location>
        <begin position="247"/>
        <end position="270"/>
    </location>
</feature>
<evidence type="ECO:0000313" key="9">
    <source>
        <dbReference type="EMBL" id="KRN80051.1"/>
    </source>
</evidence>
<dbReference type="Proteomes" id="UP000051565">
    <property type="component" value="Unassembled WGS sequence"/>
</dbReference>
<evidence type="ECO:0000256" key="4">
    <source>
        <dbReference type="ARBA" id="ARBA00022597"/>
    </source>
</evidence>
<dbReference type="Pfam" id="PF06800">
    <property type="entry name" value="Sugar_transport"/>
    <property type="match status" value="1"/>
</dbReference>
<dbReference type="InterPro" id="IPR037185">
    <property type="entry name" value="EmrE-like"/>
</dbReference>
<keyword evidence="6 8" id="KW-1133">Transmembrane helix</keyword>
<accession>A0A0R2JSM2</accession>
<evidence type="ECO:0000256" key="2">
    <source>
        <dbReference type="ARBA" id="ARBA00006117"/>
    </source>
</evidence>
<feature type="transmembrane region" description="Helical" evidence="8">
    <location>
        <begin position="6"/>
        <end position="27"/>
    </location>
</feature>
<feature type="transmembrane region" description="Helical" evidence="8">
    <location>
        <begin position="279"/>
        <end position="299"/>
    </location>
</feature>
<feature type="transmembrane region" description="Helical" evidence="8">
    <location>
        <begin position="58"/>
        <end position="81"/>
    </location>
</feature>
<dbReference type="GO" id="GO:0005886">
    <property type="term" value="C:plasma membrane"/>
    <property type="evidence" value="ECO:0007669"/>
    <property type="project" value="UniProtKB-SubCell"/>
</dbReference>
<dbReference type="PANTHER" id="PTHR16119">
    <property type="entry name" value="TRANSMEMBRANE PROTEIN 144"/>
    <property type="match status" value="1"/>
</dbReference>
<evidence type="ECO:0000256" key="6">
    <source>
        <dbReference type="ARBA" id="ARBA00022989"/>
    </source>
</evidence>
<evidence type="ECO:0000256" key="1">
    <source>
        <dbReference type="ARBA" id="ARBA00004651"/>
    </source>
</evidence>
<gene>
    <name evidence="9" type="ORF">IV52_GL000169</name>
</gene>
<keyword evidence="5 8" id="KW-0812">Transmembrane</keyword>
<keyword evidence="7 8" id="KW-0472">Membrane</keyword>
<dbReference type="AlphaFoldDB" id="A0A0R2JSM2"/>
<evidence type="ECO:0000256" key="7">
    <source>
        <dbReference type="ARBA" id="ARBA00023136"/>
    </source>
</evidence>
<evidence type="ECO:0000256" key="8">
    <source>
        <dbReference type="SAM" id="Phobius"/>
    </source>
</evidence>
<comment type="caution">
    <text evidence="9">The sequence shown here is derived from an EMBL/GenBank/DDBJ whole genome shotgun (WGS) entry which is preliminary data.</text>
</comment>
<dbReference type="SUPFAM" id="SSF103481">
    <property type="entry name" value="Multidrug resistance efflux transporter EmrE"/>
    <property type="match status" value="1"/>
</dbReference>
<comment type="similarity">
    <text evidence="2">Belongs to the GRP transporter (TC 2.A.7.5) family.</text>
</comment>
<feature type="transmembrane region" description="Helical" evidence="8">
    <location>
        <begin position="190"/>
        <end position="210"/>
    </location>
</feature>
<organism evidence="9 10">
    <name type="scientific">Fructilactobacillus lindneri DSM 20690 = JCM 11027</name>
    <dbReference type="NCBI Taxonomy" id="1122148"/>
    <lineage>
        <taxon>Bacteria</taxon>
        <taxon>Bacillati</taxon>
        <taxon>Bacillota</taxon>
        <taxon>Bacilli</taxon>
        <taxon>Lactobacillales</taxon>
        <taxon>Lactobacillaceae</taxon>
        <taxon>Fructilactobacillus</taxon>
    </lineage>
</organism>
<keyword evidence="4" id="KW-0762">Sugar transport</keyword>